<accession>A0A4Y7SJU5</accession>
<dbReference type="Proteomes" id="UP000298030">
    <property type="component" value="Unassembled WGS sequence"/>
</dbReference>
<feature type="compositionally biased region" description="Polar residues" evidence="1">
    <location>
        <begin position="41"/>
        <end position="51"/>
    </location>
</feature>
<feature type="compositionally biased region" description="Polar residues" evidence="1">
    <location>
        <begin position="14"/>
        <end position="31"/>
    </location>
</feature>
<protein>
    <submittedName>
        <fullName evidence="2">Uncharacterized protein</fullName>
    </submittedName>
</protein>
<feature type="region of interest" description="Disordered" evidence="1">
    <location>
        <begin position="1"/>
        <end position="101"/>
    </location>
</feature>
<comment type="caution">
    <text evidence="2">The sequence shown here is derived from an EMBL/GenBank/DDBJ whole genome shotgun (WGS) entry which is preliminary data.</text>
</comment>
<feature type="compositionally biased region" description="Acidic residues" evidence="1">
    <location>
        <begin position="360"/>
        <end position="371"/>
    </location>
</feature>
<feature type="region of interest" description="Disordered" evidence="1">
    <location>
        <begin position="409"/>
        <end position="441"/>
    </location>
</feature>
<feature type="compositionally biased region" description="Pro residues" evidence="1">
    <location>
        <begin position="325"/>
        <end position="340"/>
    </location>
</feature>
<feature type="region of interest" description="Disordered" evidence="1">
    <location>
        <begin position="288"/>
        <end position="312"/>
    </location>
</feature>
<feature type="compositionally biased region" description="Pro residues" evidence="1">
    <location>
        <begin position="228"/>
        <end position="238"/>
    </location>
</feature>
<evidence type="ECO:0000313" key="2">
    <source>
        <dbReference type="EMBL" id="TEB21928.1"/>
    </source>
</evidence>
<dbReference type="EMBL" id="QPFP01000100">
    <property type="protein sequence ID" value="TEB21928.1"/>
    <property type="molecule type" value="Genomic_DNA"/>
</dbReference>
<dbReference type="AlphaFoldDB" id="A0A4Y7SJU5"/>
<sequence length="654" mass="70687">MAITTKRHPLPVRGSSSSNGNIAIEITSSPDSEPLERPATWSRSIVKTNSPGGDDETGQFDTGFPTPTSSSPKRRLPPSKPKPTPKPNPKPKARPVVTKRLATLPETVVALSGSSDDEIADALQSGVKQNGRLNTKDAVTEAGWKAGLVTDDGSMGGTNGRSTEKGTVSRKFAAHLSPDSDRGDEDPLTTTTTTKGKPKATEQAREGADPVRRFLHGRQGPISVSGPGPGPPPPFPAPPAVLYLNSLLSPLRTASKTEEEMEMEVSNAMLHLDGVRLRSNRLLDGHHPRRRVEYLPPDRRLSSQGLDVPLPRKLPLDLDLPLPHRLPPLHPNPNLAPNPHPSLAKSRASLVPHERHDLEPLEISDDDDDDDKGMAAVDAMPLSLSQSQGATLSSSMDVCRASVVETSKAEVGVERVDSSSKSEEGGGKSKGKANPKPEARRAFPQLVEEEEEGDDGESLRRPLEAQLLLDVPPHLDLAHRLLASPPLLALARRTPIRLEIERRTPNDELDEDQLQAIANAMDAEVDADDQDASVGSGGLGRRDIRLMGRDVGRVEERDGGDAMTMDVDSPAPQPQAYDEDEDRPFPIDADLELGAEVGRRWLKVDAHRVYTQIEALDAGPQSLVVESSTPRSKVFLAASRRSARHPPQQFMPFA</sequence>
<feature type="compositionally biased region" description="Pro residues" evidence="1">
    <location>
        <begin position="78"/>
        <end position="90"/>
    </location>
</feature>
<feature type="compositionally biased region" description="Basic and acidic residues" evidence="1">
    <location>
        <begin position="409"/>
        <end position="427"/>
    </location>
</feature>
<feature type="region of interest" description="Disordered" evidence="1">
    <location>
        <begin position="556"/>
        <end position="582"/>
    </location>
</feature>
<reference evidence="2 3" key="1">
    <citation type="journal article" date="2019" name="Nat. Ecol. Evol.">
        <title>Megaphylogeny resolves global patterns of mushroom evolution.</title>
        <authorList>
            <person name="Varga T."/>
            <person name="Krizsan K."/>
            <person name="Foldi C."/>
            <person name="Dima B."/>
            <person name="Sanchez-Garcia M."/>
            <person name="Sanchez-Ramirez S."/>
            <person name="Szollosi G.J."/>
            <person name="Szarkandi J.G."/>
            <person name="Papp V."/>
            <person name="Albert L."/>
            <person name="Andreopoulos W."/>
            <person name="Angelini C."/>
            <person name="Antonin V."/>
            <person name="Barry K.W."/>
            <person name="Bougher N.L."/>
            <person name="Buchanan P."/>
            <person name="Buyck B."/>
            <person name="Bense V."/>
            <person name="Catcheside P."/>
            <person name="Chovatia M."/>
            <person name="Cooper J."/>
            <person name="Damon W."/>
            <person name="Desjardin D."/>
            <person name="Finy P."/>
            <person name="Geml J."/>
            <person name="Haridas S."/>
            <person name="Hughes K."/>
            <person name="Justo A."/>
            <person name="Karasinski D."/>
            <person name="Kautmanova I."/>
            <person name="Kiss B."/>
            <person name="Kocsube S."/>
            <person name="Kotiranta H."/>
            <person name="LaButti K.M."/>
            <person name="Lechner B.E."/>
            <person name="Liimatainen K."/>
            <person name="Lipzen A."/>
            <person name="Lukacs Z."/>
            <person name="Mihaltcheva S."/>
            <person name="Morgado L.N."/>
            <person name="Niskanen T."/>
            <person name="Noordeloos M.E."/>
            <person name="Ohm R.A."/>
            <person name="Ortiz-Santana B."/>
            <person name="Ovrebo C."/>
            <person name="Racz N."/>
            <person name="Riley R."/>
            <person name="Savchenko A."/>
            <person name="Shiryaev A."/>
            <person name="Soop K."/>
            <person name="Spirin V."/>
            <person name="Szebenyi C."/>
            <person name="Tomsovsky M."/>
            <person name="Tulloss R.E."/>
            <person name="Uehling J."/>
            <person name="Grigoriev I.V."/>
            <person name="Vagvolgyi C."/>
            <person name="Papp T."/>
            <person name="Martin F.M."/>
            <person name="Miettinen O."/>
            <person name="Hibbett D.S."/>
            <person name="Nagy L.G."/>
        </authorList>
    </citation>
    <scope>NUCLEOTIDE SEQUENCE [LARGE SCALE GENOMIC DNA]</scope>
    <source>
        <strain evidence="2 3">FP101781</strain>
    </source>
</reference>
<organism evidence="2 3">
    <name type="scientific">Coprinellus micaceus</name>
    <name type="common">Glistening ink-cap mushroom</name>
    <name type="synonym">Coprinus micaceus</name>
    <dbReference type="NCBI Taxonomy" id="71717"/>
    <lineage>
        <taxon>Eukaryota</taxon>
        <taxon>Fungi</taxon>
        <taxon>Dikarya</taxon>
        <taxon>Basidiomycota</taxon>
        <taxon>Agaricomycotina</taxon>
        <taxon>Agaricomycetes</taxon>
        <taxon>Agaricomycetidae</taxon>
        <taxon>Agaricales</taxon>
        <taxon>Agaricineae</taxon>
        <taxon>Psathyrellaceae</taxon>
        <taxon>Coprinellus</taxon>
    </lineage>
</organism>
<name>A0A4Y7SJU5_COPMI</name>
<evidence type="ECO:0000256" key="1">
    <source>
        <dbReference type="SAM" id="MobiDB-lite"/>
    </source>
</evidence>
<proteinExistence type="predicted"/>
<feature type="compositionally biased region" description="Basic and acidic residues" evidence="1">
    <location>
        <begin position="288"/>
        <end position="301"/>
    </location>
</feature>
<feature type="compositionally biased region" description="Basic and acidic residues" evidence="1">
    <location>
        <begin position="199"/>
        <end position="212"/>
    </location>
</feature>
<feature type="region of interest" description="Disordered" evidence="1">
    <location>
        <begin position="325"/>
        <end position="374"/>
    </location>
</feature>
<feature type="region of interest" description="Disordered" evidence="1">
    <location>
        <begin position="148"/>
        <end position="238"/>
    </location>
</feature>
<gene>
    <name evidence="2" type="ORF">FA13DRAFT_1716485</name>
</gene>
<evidence type="ECO:0000313" key="3">
    <source>
        <dbReference type="Proteomes" id="UP000298030"/>
    </source>
</evidence>
<keyword evidence="3" id="KW-1185">Reference proteome</keyword>
<feature type="compositionally biased region" description="Basic residues" evidence="1">
    <location>
        <begin position="1"/>
        <end position="10"/>
    </location>
</feature>